<dbReference type="SUPFAM" id="SSF53756">
    <property type="entry name" value="UDP-Glycosyltransferase/glycogen phosphorylase"/>
    <property type="match status" value="1"/>
</dbReference>
<organism evidence="1 2">
    <name type="scientific">Prevotella histicola</name>
    <dbReference type="NCBI Taxonomy" id="470565"/>
    <lineage>
        <taxon>Bacteria</taxon>
        <taxon>Pseudomonadati</taxon>
        <taxon>Bacteroidota</taxon>
        <taxon>Bacteroidia</taxon>
        <taxon>Bacteroidales</taxon>
        <taxon>Prevotellaceae</taxon>
        <taxon>Prevotella</taxon>
    </lineage>
</organism>
<dbReference type="Proteomes" id="UP000757461">
    <property type="component" value="Unassembled WGS sequence"/>
</dbReference>
<name>A0A930N505_9BACT</name>
<evidence type="ECO:0000313" key="1">
    <source>
        <dbReference type="EMBL" id="MBF1414032.1"/>
    </source>
</evidence>
<evidence type="ECO:0000313" key="2">
    <source>
        <dbReference type="Proteomes" id="UP000757461"/>
    </source>
</evidence>
<comment type="caution">
    <text evidence="1">The sequence shown here is derived from an EMBL/GenBank/DDBJ whole genome shotgun (WGS) entry which is preliminary data.</text>
</comment>
<protein>
    <submittedName>
        <fullName evidence="1">Glycosyltransferase family 1 protein</fullName>
    </submittedName>
</protein>
<dbReference type="AlphaFoldDB" id="A0A930N505"/>
<reference evidence="1" key="1">
    <citation type="submission" date="2020-04" db="EMBL/GenBank/DDBJ databases">
        <title>Deep metagenomics examines the oral microbiome during advanced dental caries in children, revealing novel taxa and co-occurrences with host molecules.</title>
        <authorList>
            <person name="Baker J.L."/>
            <person name="Morton J.T."/>
            <person name="Dinis M."/>
            <person name="Alvarez R."/>
            <person name="Tran N.C."/>
            <person name="Knight R."/>
            <person name="Edlund A."/>
        </authorList>
    </citation>
    <scope>NUCLEOTIDE SEQUENCE</scope>
    <source>
        <strain evidence="1">JCVI_25_bin.9</strain>
    </source>
</reference>
<accession>A0A930N505</accession>
<dbReference type="EMBL" id="JABZSQ010000004">
    <property type="protein sequence ID" value="MBF1414032.1"/>
    <property type="molecule type" value="Genomic_DNA"/>
</dbReference>
<gene>
    <name evidence="1" type="ORF">HXN33_00505</name>
</gene>
<sequence length="371" mass="42848">MKILLIGEYSNVHNTLAHGLRELGHTVTVISNGDFWKNYPRDIDVSRRPGKLGGMLLLAKIYALLPCMRGYDIVQFINPLFFELKAKRLYRIFKYLKRHNQKTVLGGYGMDAYWAYVCSKDMPLRYSDFNIGKELRQNEEAIAERKDWIGTDKGRLNLLMADQCDGIVTGLYEYWRCYEPFFPEKTTFIPFPIIIGKEPDIPQETPEKLNLFIGISKNRSAYKGTDIMLRAAEKVKKDFPDKINLKVVTGLPFDEYVRTMMGSDAIMDQLYSYTPSMNPLEAMNHGVICIGGGEPESYEILGETTLKPIINVLPTYESCVEELTKLVTDLSRIPQLRRESYAYVRKHHDHIKVAKQYITFYESLFSKAKKR</sequence>
<proteinExistence type="predicted"/>
<dbReference type="Gene3D" id="3.40.50.2000">
    <property type="entry name" value="Glycogen Phosphorylase B"/>
    <property type="match status" value="1"/>
</dbReference>